<proteinExistence type="predicted"/>
<sequence>MAKKEPTIPRLALGSALILLGILLFFGRKQSQIPQSTTFENEPVKVELLQNGEVDESKVPKRIIVPNISVDLVVKKAKIINGYWEVFTDTAGWGEGSGVPGEKGNQVIFAHAREGLFKPLQFIKVDDKIYIFTNSVWYSYKVQDIKEVYPNQTEVIAPTEDEILTLYTCSGYADTKRLIVIARRT</sequence>
<protein>
    <submittedName>
        <fullName evidence="2">Sortase family protein</fullName>
    </submittedName>
</protein>
<dbReference type="AlphaFoldDB" id="A0A0G0L5F8"/>
<accession>A0A0G0L5F8</accession>
<dbReference type="InterPro" id="IPR005754">
    <property type="entry name" value="Sortase"/>
</dbReference>
<organism evidence="2 3">
    <name type="scientific">Candidatus Woesebacteria bacterium GW2011_GWB1_38_8</name>
    <dbReference type="NCBI Taxonomy" id="1618570"/>
    <lineage>
        <taxon>Bacteria</taxon>
        <taxon>Candidatus Woeseibacteriota</taxon>
    </lineage>
</organism>
<evidence type="ECO:0000313" key="2">
    <source>
        <dbReference type="EMBL" id="KKQ86267.1"/>
    </source>
</evidence>
<dbReference type="GO" id="GO:0016787">
    <property type="term" value="F:hydrolase activity"/>
    <property type="evidence" value="ECO:0007669"/>
    <property type="project" value="UniProtKB-KW"/>
</dbReference>
<dbReference type="NCBIfam" id="TIGR01076">
    <property type="entry name" value="sortase_fam"/>
    <property type="match status" value="1"/>
</dbReference>
<gene>
    <name evidence="2" type="ORF">UT08_C0001G0133</name>
</gene>
<dbReference type="SUPFAM" id="SSF63817">
    <property type="entry name" value="Sortase"/>
    <property type="match status" value="1"/>
</dbReference>
<dbReference type="Pfam" id="PF04203">
    <property type="entry name" value="Sortase"/>
    <property type="match status" value="1"/>
</dbReference>
<keyword evidence="1" id="KW-0378">Hydrolase</keyword>
<dbReference type="STRING" id="1618570.UT08_C0001G0133"/>
<dbReference type="Gene3D" id="2.40.260.10">
    <property type="entry name" value="Sortase"/>
    <property type="match status" value="1"/>
</dbReference>
<evidence type="ECO:0000313" key="3">
    <source>
        <dbReference type="Proteomes" id="UP000034081"/>
    </source>
</evidence>
<comment type="caution">
    <text evidence="2">The sequence shown here is derived from an EMBL/GenBank/DDBJ whole genome shotgun (WGS) entry which is preliminary data.</text>
</comment>
<reference evidence="2 3" key="1">
    <citation type="journal article" date="2015" name="Nature">
        <title>rRNA introns, odd ribosomes, and small enigmatic genomes across a large radiation of phyla.</title>
        <authorList>
            <person name="Brown C.T."/>
            <person name="Hug L.A."/>
            <person name="Thomas B.C."/>
            <person name="Sharon I."/>
            <person name="Castelle C.J."/>
            <person name="Singh A."/>
            <person name="Wilkins M.J."/>
            <person name="Williams K.H."/>
            <person name="Banfield J.F."/>
        </authorList>
    </citation>
    <scope>NUCLEOTIDE SEQUENCE [LARGE SCALE GENOMIC DNA]</scope>
</reference>
<dbReference type="EMBL" id="LBVL01000001">
    <property type="protein sequence ID" value="KKQ86267.1"/>
    <property type="molecule type" value="Genomic_DNA"/>
</dbReference>
<dbReference type="Proteomes" id="UP000034081">
    <property type="component" value="Unassembled WGS sequence"/>
</dbReference>
<dbReference type="InterPro" id="IPR023365">
    <property type="entry name" value="Sortase_dom-sf"/>
</dbReference>
<evidence type="ECO:0000256" key="1">
    <source>
        <dbReference type="ARBA" id="ARBA00022801"/>
    </source>
</evidence>
<name>A0A0G0L5F8_9BACT</name>